<keyword evidence="5 8" id="KW-0812">Transmembrane</keyword>
<feature type="transmembrane region" description="Helical" evidence="8">
    <location>
        <begin position="113"/>
        <end position="137"/>
    </location>
</feature>
<evidence type="ECO:0000256" key="1">
    <source>
        <dbReference type="ARBA" id="ARBA00004651"/>
    </source>
</evidence>
<evidence type="ECO:0000256" key="7">
    <source>
        <dbReference type="ARBA" id="ARBA00023136"/>
    </source>
</evidence>
<dbReference type="GO" id="GO:0033214">
    <property type="term" value="P:siderophore-iron import into cell"/>
    <property type="evidence" value="ECO:0007669"/>
    <property type="project" value="TreeGrafter"/>
</dbReference>
<comment type="subcellular location">
    <subcellularLocation>
        <location evidence="1">Cell membrane</location>
        <topology evidence="1">Multi-pass membrane protein</topology>
    </subcellularLocation>
</comment>
<dbReference type="SUPFAM" id="SSF81345">
    <property type="entry name" value="ABC transporter involved in vitamin B12 uptake, BtuC"/>
    <property type="match status" value="1"/>
</dbReference>
<evidence type="ECO:0000256" key="2">
    <source>
        <dbReference type="ARBA" id="ARBA00007935"/>
    </source>
</evidence>
<feature type="transmembrane region" description="Helical" evidence="8">
    <location>
        <begin position="21"/>
        <end position="46"/>
    </location>
</feature>
<dbReference type="CDD" id="cd06550">
    <property type="entry name" value="TM_ABC_iron-siderophores_like"/>
    <property type="match status" value="1"/>
</dbReference>
<evidence type="ECO:0000313" key="10">
    <source>
        <dbReference type="Proteomes" id="UP000824189"/>
    </source>
</evidence>
<comment type="caution">
    <text evidence="9">The sequence shown here is derived from an EMBL/GenBank/DDBJ whole genome shotgun (WGS) entry which is preliminary data.</text>
</comment>
<proteinExistence type="inferred from homology"/>
<keyword evidence="3" id="KW-0813">Transport</keyword>
<evidence type="ECO:0000256" key="6">
    <source>
        <dbReference type="ARBA" id="ARBA00022989"/>
    </source>
</evidence>
<dbReference type="Proteomes" id="UP000824189">
    <property type="component" value="Unassembled WGS sequence"/>
</dbReference>
<evidence type="ECO:0000256" key="8">
    <source>
        <dbReference type="SAM" id="Phobius"/>
    </source>
</evidence>
<evidence type="ECO:0000256" key="5">
    <source>
        <dbReference type="ARBA" id="ARBA00022692"/>
    </source>
</evidence>
<feature type="transmembrane region" description="Helical" evidence="8">
    <location>
        <begin position="337"/>
        <end position="354"/>
    </location>
</feature>
<protein>
    <submittedName>
        <fullName evidence="9">Iron chelate uptake ABC transporter family permease subunit</fullName>
    </submittedName>
</protein>
<dbReference type="GO" id="GO:0005886">
    <property type="term" value="C:plasma membrane"/>
    <property type="evidence" value="ECO:0007669"/>
    <property type="project" value="UniProtKB-SubCell"/>
</dbReference>
<feature type="transmembrane region" description="Helical" evidence="8">
    <location>
        <begin position="143"/>
        <end position="166"/>
    </location>
</feature>
<keyword evidence="6 8" id="KW-1133">Transmembrane helix</keyword>
<dbReference type="AlphaFoldDB" id="A0A9D1UQT9"/>
<dbReference type="Gene3D" id="1.10.3470.10">
    <property type="entry name" value="ABC transporter involved in vitamin B12 uptake, BtuC"/>
    <property type="match status" value="1"/>
</dbReference>
<feature type="transmembrane region" description="Helical" evidence="8">
    <location>
        <begin position="83"/>
        <end position="101"/>
    </location>
</feature>
<dbReference type="EMBL" id="DXFZ01000119">
    <property type="protein sequence ID" value="HIW96824.1"/>
    <property type="molecule type" value="Genomic_DNA"/>
</dbReference>
<evidence type="ECO:0000313" key="9">
    <source>
        <dbReference type="EMBL" id="HIW96824.1"/>
    </source>
</evidence>
<evidence type="ECO:0000256" key="3">
    <source>
        <dbReference type="ARBA" id="ARBA00022448"/>
    </source>
</evidence>
<name>A0A9D1UQT9_9CORY</name>
<comment type="similarity">
    <text evidence="2">Belongs to the binding-protein-dependent transport system permease family. FecCD subfamily.</text>
</comment>
<feature type="transmembrane region" description="Helical" evidence="8">
    <location>
        <begin position="275"/>
        <end position="297"/>
    </location>
</feature>
<keyword evidence="7 8" id="KW-0472">Membrane</keyword>
<dbReference type="GO" id="GO:0022857">
    <property type="term" value="F:transmembrane transporter activity"/>
    <property type="evidence" value="ECO:0007669"/>
    <property type="project" value="InterPro"/>
</dbReference>
<dbReference type="InterPro" id="IPR037294">
    <property type="entry name" value="ABC_BtuC-like"/>
</dbReference>
<feature type="transmembrane region" description="Helical" evidence="8">
    <location>
        <begin position="309"/>
        <end position="331"/>
    </location>
</feature>
<dbReference type="Pfam" id="PF01032">
    <property type="entry name" value="FecCD"/>
    <property type="match status" value="1"/>
</dbReference>
<dbReference type="InterPro" id="IPR000522">
    <property type="entry name" value="ABC_transptr_permease_BtuC"/>
</dbReference>
<dbReference type="PANTHER" id="PTHR30472">
    <property type="entry name" value="FERRIC ENTEROBACTIN TRANSPORT SYSTEM PERMEASE PROTEIN"/>
    <property type="match status" value="1"/>
</dbReference>
<dbReference type="PANTHER" id="PTHR30472:SF24">
    <property type="entry name" value="FERRIC ENTEROBACTIN TRANSPORT SYSTEM PERMEASE PROTEIN FEPG"/>
    <property type="match status" value="1"/>
</dbReference>
<reference evidence="9" key="2">
    <citation type="submission" date="2021-04" db="EMBL/GenBank/DDBJ databases">
        <authorList>
            <person name="Gilroy R."/>
        </authorList>
    </citation>
    <scope>NUCLEOTIDE SEQUENCE</scope>
    <source>
        <strain evidence="9">4376</strain>
    </source>
</reference>
<feature type="transmembrane region" description="Helical" evidence="8">
    <location>
        <begin position="178"/>
        <end position="197"/>
    </location>
</feature>
<organism evidence="9 10">
    <name type="scientific">Candidatus Corynebacterium gallistercoris</name>
    <dbReference type="NCBI Taxonomy" id="2838530"/>
    <lineage>
        <taxon>Bacteria</taxon>
        <taxon>Bacillati</taxon>
        <taxon>Actinomycetota</taxon>
        <taxon>Actinomycetes</taxon>
        <taxon>Mycobacteriales</taxon>
        <taxon>Corynebacteriaceae</taxon>
        <taxon>Corynebacterium</taxon>
    </lineage>
</organism>
<gene>
    <name evidence="9" type="ORF">H9867_10170</name>
</gene>
<keyword evidence="4" id="KW-1003">Cell membrane</keyword>
<evidence type="ECO:0000256" key="4">
    <source>
        <dbReference type="ARBA" id="ARBA00022475"/>
    </source>
</evidence>
<accession>A0A9D1UQT9</accession>
<sequence length="362" mass="37495">MTIQQTSIPGRPAFRVGAISAVWRPWVLGVTLLLTLCVVLLTAFSIGLGDYPLSAWEVLRILVTGEGSRLERVVVLEWRLPRALTAVAVGCALGLSGALMQSVTRNPLASPDILGITTGASAAAVTVITVSGTGSALSAVAGWMAGVGVPVVALLGGFLTGAVIWVLAWRRSVDPFRLVLFGIIITALLQSYIHFLMVRAELKDAAAAQFWLAGSLNASNWERTLPISVIVVACAPLAGWMTYKLSASLLGPDVAMALGQKVTVAQFAFLSTAVALAAVAVAAAGPIGFIAFVAPQLAVRLCRLSSPPLIASAVMGALLLVGADTIVQSALPVELPVGLITSAIGGLFLIYLLVNKNRKAAI</sequence>
<reference evidence="9" key="1">
    <citation type="journal article" date="2021" name="PeerJ">
        <title>Extensive microbial diversity within the chicken gut microbiome revealed by metagenomics and culture.</title>
        <authorList>
            <person name="Gilroy R."/>
            <person name="Ravi A."/>
            <person name="Getino M."/>
            <person name="Pursley I."/>
            <person name="Horton D.L."/>
            <person name="Alikhan N.F."/>
            <person name="Baker D."/>
            <person name="Gharbi K."/>
            <person name="Hall N."/>
            <person name="Watson M."/>
            <person name="Adriaenssens E.M."/>
            <person name="Foster-Nyarko E."/>
            <person name="Jarju S."/>
            <person name="Secka A."/>
            <person name="Antonio M."/>
            <person name="Oren A."/>
            <person name="Chaudhuri R.R."/>
            <person name="La Ragione R."/>
            <person name="Hildebrand F."/>
            <person name="Pallen M.J."/>
        </authorList>
    </citation>
    <scope>NUCLEOTIDE SEQUENCE</scope>
    <source>
        <strain evidence="9">4376</strain>
    </source>
</reference>